<feature type="region of interest" description="Disordered" evidence="1">
    <location>
        <begin position="1"/>
        <end position="50"/>
    </location>
</feature>
<organism evidence="2 3">
    <name type="scientific">Stylosanthes scabra</name>
    <dbReference type="NCBI Taxonomy" id="79078"/>
    <lineage>
        <taxon>Eukaryota</taxon>
        <taxon>Viridiplantae</taxon>
        <taxon>Streptophyta</taxon>
        <taxon>Embryophyta</taxon>
        <taxon>Tracheophyta</taxon>
        <taxon>Spermatophyta</taxon>
        <taxon>Magnoliopsida</taxon>
        <taxon>eudicotyledons</taxon>
        <taxon>Gunneridae</taxon>
        <taxon>Pentapetalae</taxon>
        <taxon>rosids</taxon>
        <taxon>fabids</taxon>
        <taxon>Fabales</taxon>
        <taxon>Fabaceae</taxon>
        <taxon>Papilionoideae</taxon>
        <taxon>50 kb inversion clade</taxon>
        <taxon>dalbergioids sensu lato</taxon>
        <taxon>Dalbergieae</taxon>
        <taxon>Pterocarpus clade</taxon>
        <taxon>Stylosanthes</taxon>
    </lineage>
</organism>
<evidence type="ECO:0000256" key="1">
    <source>
        <dbReference type="SAM" id="MobiDB-lite"/>
    </source>
</evidence>
<name>A0ABU6THN1_9FABA</name>
<dbReference type="EMBL" id="JASCZI010090931">
    <property type="protein sequence ID" value="MED6147860.1"/>
    <property type="molecule type" value="Genomic_DNA"/>
</dbReference>
<sequence length="164" mass="19330">MNGPLNEEANEEFVANDQEEAADEESKGGDIYEGYETENLDKYEGDSDDEIRRRKYPKCSEKEMNQDYEFQLGAMLTSNTWVSKKILTHISRGDDMKLATVIQTIQDKYMANISVSKAYWARRKARVEVHSRAAMQYSRLWDYCVQIRRTNWVQQRRLWLIGLQ</sequence>
<evidence type="ECO:0000313" key="2">
    <source>
        <dbReference type="EMBL" id="MED6147860.1"/>
    </source>
</evidence>
<keyword evidence="3" id="KW-1185">Reference proteome</keyword>
<dbReference type="Proteomes" id="UP001341840">
    <property type="component" value="Unassembled WGS sequence"/>
</dbReference>
<protein>
    <submittedName>
        <fullName evidence="2">Uncharacterized protein</fullName>
    </submittedName>
</protein>
<accession>A0ABU6THN1</accession>
<gene>
    <name evidence="2" type="ORF">PIB30_047914</name>
</gene>
<evidence type="ECO:0000313" key="3">
    <source>
        <dbReference type="Proteomes" id="UP001341840"/>
    </source>
</evidence>
<comment type="caution">
    <text evidence="2">The sequence shown here is derived from an EMBL/GenBank/DDBJ whole genome shotgun (WGS) entry which is preliminary data.</text>
</comment>
<proteinExistence type="predicted"/>
<reference evidence="2 3" key="1">
    <citation type="journal article" date="2023" name="Plants (Basel)">
        <title>Bridging the Gap: Combining Genomics and Transcriptomics Approaches to Understand Stylosanthes scabra, an Orphan Legume from the Brazilian Caatinga.</title>
        <authorList>
            <person name="Ferreira-Neto J.R.C."/>
            <person name="da Silva M.D."/>
            <person name="Binneck E."/>
            <person name="de Melo N.F."/>
            <person name="da Silva R.H."/>
            <person name="de Melo A.L.T.M."/>
            <person name="Pandolfi V."/>
            <person name="Bustamante F.O."/>
            <person name="Brasileiro-Vidal A.C."/>
            <person name="Benko-Iseppon A.M."/>
        </authorList>
    </citation>
    <scope>NUCLEOTIDE SEQUENCE [LARGE SCALE GENOMIC DNA]</scope>
    <source>
        <tissue evidence="2">Leaves</tissue>
    </source>
</reference>